<gene>
    <name evidence="2" type="ORF">F7725_027504</name>
</gene>
<sequence>MFSRLVWKSDPSEHPRDRALLVAHRSARIPALLCLPGRPTRMTCEIRTETVELEQIENSLTEEDSVVRSGGVFRSVLRGLLWPFGIVVYTYRGFWWVLGYRQPQEKAVLSPSVLSPGRQSLSGRKRLHRVTRLLLSVLPRWVQSKLGYPVSSTIGLSLSPEIRVSPTKPCGKGSKRKQDELDEDEEDEEEESQTWVEALHQELEDDGDLEVDPDYEPSSIETESEEYCSHNDTESDIEMQGKGVLIEDVNTGVELSTPDEVTYPAV</sequence>
<keyword evidence="3" id="KW-1185">Reference proteome</keyword>
<reference evidence="2 3" key="1">
    <citation type="submission" date="2020-03" db="EMBL/GenBank/DDBJ databases">
        <title>Dissostichus mawsoni Genome sequencing and assembly.</title>
        <authorList>
            <person name="Park H."/>
        </authorList>
    </citation>
    <scope>NUCLEOTIDE SEQUENCE [LARGE SCALE GENOMIC DNA]</scope>
    <source>
        <strain evidence="2">DM0001</strain>
        <tissue evidence="2">Muscle</tissue>
    </source>
</reference>
<evidence type="ECO:0000313" key="3">
    <source>
        <dbReference type="Proteomes" id="UP000518266"/>
    </source>
</evidence>
<organism evidence="2 3">
    <name type="scientific">Dissostichus mawsoni</name>
    <name type="common">Antarctic cod</name>
    <dbReference type="NCBI Taxonomy" id="36200"/>
    <lineage>
        <taxon>Eukaryota</taxon>
        <taxon>Metazoa</taxon>
        <taxon>Chordata</taxon>
        <taxon>Craniata</taxon>
        <taxon>Vertebrata</taxon>
        <taxon>Euteleostomi</taxon>
        <taxon>Actinopterygii</taxon>
        <taxon>Neopterygii</taxon>
        <taxon>Teleostei</taxon>
        <taxon>Neoteleostei</taxon>
        <taxon>Acanthomorphata</taxon>
        <taxon>Eupercaria</taxon>
        <taxon>Perciformes</taxon>
        <taxon>Notothenioidei</taxon>
        <taxon>Nototheniidae</taxon>
        <taxon>Dissostichus</taxon>
    </lineage>
</organism>
<protein>
    <recommendedName>
        <fullName evidence="4">Oogenesis-related gene</fullName>
    </recommendedName>
</protein>
<proteinExistence type="predicted"/>
<evidence type="ECO:0008006" key="4">
    <source>
        <dbReference type="Google" id="ProtNLM"/>
    </source>
</evidence>
<name>A0A7J5XD28_DISMA</name>
<accession>A0A7J5XD28</accession>
<evidence type="ECO:0000256" key="1">
    <source>
        <dbReference type="SAM" id="MobiDB-lite"/>
    </source>
</evidence>
<evidence type="ECO:0000313" key="2">
    <source>
        <dbReference type="EMBL" id="KAF3834946.1"/>
    </source>
</evidence>
<dbReference type="AlphaFoldDB" id="A0A7J5XD28"/>
<feature type="region of interest" description="Disordered" evidence="1">
    <location>
        <begin position="165"/>
        <end position="238"/>
    </location>
</feature>
<feature type="compositionally biased region" description="Acidic residues" evidence="1">
    <location>
        <begin position="180"/>
        <end position="192"/>
    </location>
</feature>
<feature type="compositionally biased region" description="Acidic residues" evidence="1">
    <location>
        <begin position="203"/>
        <end position="215"/>
    </location>
</feature>
<dbReference type="Proteomes" id="UP000518266">
    <property type="component" value="Unassembled WGS sequence"/>
</dbReference>
<dbReference type="EMBL" id="JAAKFY010000025">
    <property type="protein sequence ID" value="KAF3834946.1"/>
    <property type="molecule type" value="Genomic_DNA"/>
</dbReference>
<dbReference type="OrthoDB" id="8946322at2759"/>
<comment type="caution">
    <text evidence="2">The sequence shown here is derived from an EMBL/GenBank/DDBJ whole genome shotgun (WGS) entry which is preliminary data.</text>
</comment>